<proteinExistence type="predicted"/>
<evidence type="ECO:0000313" key="3">
    <source>
        <dbReference type="EMBL" id="GFS30819.1"/>
    </source>
</evidence>
<gene>
    <name evidence="3" type="ORF">Acr_00g0014330</name>
</gene>
<comment type="caution">
    <text evidence="3">The sequence shown here is derived from an EMBL/GenBank/DDBJ whole genome shotgun (WGS) entry which is preliminary data.</text>
</comment>
<feature type="coiled-coil region" evidence="1">
    <location>
        <begin position="271"/>
        <end position="298"/>
    </location>
</feature>
<evidence type="ECO:0000313" key="4">
    <source>
        <dbReference type="Proteomes" id="UP000585474"/>
    </source>
</evidence>
<feature type="compositionally biased region" description="Acidic residues" evidence="2">
    <location>
        <begin position="355"/>
        <end position="366"/>
    </location>
</feature>
<feature type="region of interest" description="Disordered" evidence="2">
    <location>
        <begin position="355"/>
        <end position="376"/>
    </location>
</feature>
<sequence>MRTPFLTEFWCLYSLFKNPKPDSGWLYFKVRLGRTITKGYPSNVKGWKRRFFFVSGDNWEFSSSISQEKGVPWVPRSWGTPGKHCNKLPILTDLEDRRLKRGQRSDLPSLIRSQAARAQVRVQARELCQNHGSPLSSDRMVEESKGVSSAIKSTHTAKGVVIGEKCPREEVLNILLSKAKSKGKEALPPPIAKKAKLATSSAPATKGAKPALAPGEGTSANPGNALGPRASMLGSALVSKKILSRVILPADKEKVDKLSFNIVGEKGYRRAQGKSDAMARLEEEVAKLKNNEVLAKKKVMEEYKSLDNFQEDVESVASKYFGEGFDFFKRQLVHHHPNFGIDLDGMGLDHDLLEEEDEAEEEEEEGDKEKEGNKERARRRMTLVPSLFGYLYFCKLFFSFSCNGDM</sequence>
<dbReference type="AlphaFoldDB" id="A0A7J0DC45"/>
<protein>
    <submittedName>
        <fullName evidence="3">Uncharacterized protein</fullName>
    </submittedName>
</protein>
<keyword evidence="1" id="KW-0175">Coiled coil</keyword>
<feature type="region of interest" description="Disordered" evidence="2">
    <location>
        <begin position="183"/>
        <end position="226"/>
    </location>
</feature>
<evidence type="ECO:0000256" key="1">
    <source>
        <dbReference type="SAM" id="Coils"/>
    </source>
</evidence>
<accession>A0A7J0DC45</accession>
<keyword evidence="4" id="KW-1185">Reference proteome</keyword>
<dbReference type="EMBL" id="BJWL01000131">
    <property type="protein sequence ID" value="GFS30819.1"/>
    <property type="molecule type" value="Genomic_DNA"/>
</dbReference>
<evidence type="ECO:0000256" key="2">
    <source>
        <dbReference type="SAM" id="MobiDB-lite"/>
    </source>
</evidence>
<name>A0A7J0DC45_9ERIC</name>
<dbReference type="Proteomes" id="UP000585474">
    <property type="component" value="Unassembled WGS sequence"/>
</dbReference>
<reference evidence="4" key="1">
    <citation type="submission" date="2019-07" db="EMBL/GenBank/DDBJ databases">
        <title>De Novo Assembly of kiwifruit Actinidia rufa.</title>
        <authorList>
            <person name="Sugita-Konishi S."/>
            <person name="Sato K."/>
            <person name="Mori E."/>
            <person name="Abe Y."/>
            <person name="Kisaki G."/>
            <person name="Hamano K."/>
            <person name="Suezawa K."/>
            <person name="Otani M."/>
            <person name="Fukuda T."/>
            <person name="Manabe T."/>
            <person name="Gomi K."/>
            <person name="Tabuchi M."/>
            <person name="Akimitsu K."/>
            <person name="Kataoka I."/>
        </authorList>
    </citation>
    <scope>NUCLEOTIDE SEQUENCE [LARGE SCALE GENOMIC DNA]</scope>
    <source>
        <strain evidence="4">cv. Fuchu</strain>
    </source>
</reference>
<organism evidence="3 4">
    <name type="scientific">Actinidia rufa</name>
    <dbReference type="NCBI Taxonomy" id="165716"/>
    <lineage>
        <taxon>Eukaryota</taxon>
        <taxon>Viridiplantae</taxon>
        <taxon>Streptophyta</taxon>
        <taxon>Embryophyta</taxon>
        <taxon>Tracheophyta</taxon>
        <taxon>Spermatophyta</taxon>
        <taxon>Magnoliopsida</taxon>
        <taxon>eudicotyledons</taxon>
        <taxon>Gunneridae</taxon>
        <taxon>Pentapetalae</taxon>
        <taxon>asterids</taxon>
        <taxon>Ericales</taxon>
        <taxon>Actinidiaceae</taxon>
        <taxon>Actinidia</taxon>
    </lineage>
</organism>